<keyword evidence="12" id="KW-0269">Exonuclease</keyword>
<keyword evidence="19" id="KW-1185">Reference proteome</keyword>
<evidence type="ECO:0000256" key="11">
    <source>
        <dbReference type="ARBA" id="ARBA00022801"/>
    </source>
</evidence>
<accession>A0ABC9AGL7</accession>
<keyword evidence="9" id="KW-0540">Nuclease</keyword>
<dbReference type="SUPFAM" id="SSF53098">
    <property type="entry name" value="Ribonuclease H-like"/>
    <property type="match status" value="1"/>
</dbReference>
<organism evidence="18 19">
    <name type="scientific">Urochloa decumbens</name>
    <dbReference type="NCBI Taxonomy" id="240449"/>
    <lineage>
        <taxon>Eukaryota</taxon>
        <taxon>Viridiplantae</taxon>
        <taxon>Streptophyta</taxon>
        <taxon>Embryophyta</taxon>
        <taxon>Tracheophyta</taxon>
        <taxon>Spermatophyta</taxon>
        <taxon>Magnoliopsida</taxon>
        <taxon>Liliopsida</taxon>
        <taxon>Poales</taxon>
        <taxon>Poaceae</taxon>
        <taxon>PACMAD clade</taxon>
        <taxon>Panicoideae</taxon>
        <taxon>Panicodae</taxon>
        <taxon>Paniceae</taxon>
        <taxon>Melinidinae</taxon>
        <taxon>Urochloa</taxon>
    </lineage>
</organism>
<evidence type="ECO:0000256" key="15">
    <source>
        <dbReference type="ARBA" id="ARBA00023163"/>
    </source>
</evidence>
<evidence type="ECO:0000256" key="5">
    <source>
        <dbReference type="ARBA" id="ARBA00008372"/>
    </source>
</evidence>
<comment type="catalytic activity">
    <reaction evidence="1">
        <text>Exonucleolytic cleavage of poly(A) to 5'-AMP.</text>
        <dbReference type="EC" id="3.1.13.4"/>
    </reaction>
</comment>
<evidence type="ECO:0000256" key="16">
    <source>
        <dbReference type="ARBA" id="ARBA00023242"/>
    </source>
</evidence>
<evidence type="ECO:0000256" key="14">
    <source>
        <dbReference type="ARBA" id="ARBA00023015"/>
    </source>
</evidence>
<dbReference type="GO" id="GO:0046872">
    <property type="term" value="F:metal ion binding"/>
    <property type="evidence" value="ECO:0007669"/>
    <property type="project" value="UniProtKB-KW"/>
</dbReference>
<protein>
    <recommendedName>
        <fullName evidence="7">poly(A)-specific ribonuclease</fullName>
        <ecNumber evidence="7">3.1.13.4</ecNumber>
    </recommendedName>
</protein>
<dbReference type="InterPro" id="IPR006941">
    <property type="entry name" value="RNase_CAF1"/>
</dbReference>
<evidence type="ECO:0000256" key="1">
    <source>
        <dbReference type="ARBA" id="ARBA00001663"/>
    </source>
</evidence>
<dbReference type="InterPro" id="IPR012337">
    <property type="entry name" value="RNaseH-like_sf"/>
</dbReference>
<evidence type="ECO:0000256" key="7">
    <source>
        <dbReference type="ARBA" id="ARBA00012161"/>
    </source>
</evidence>
<keyword evidence="16" id="KW-0539">Nucleus</keyword>
<dbReference type="EC" id="3.1.13.4" evidence="7"/>
<name>A0ABC9AGL7_9POAL</name>
<comment type="similarity">
    <text evidence="5">Belongs to the CAF1 family.</text>
</comment>
<reference evidence="18" key="1">
    <citation type="submission" date="2024-10" db="EMBL/GenBank/DDBJ databases">
        <authorList>
            <person name="Ryan C."/>
        </authorList>
    </citation>
    <scope>NUCLEOTIDE SEQUENCE [LARGE SCALE GENOMIC DNA]</scope>
</reference>
<comment type="subcellular location">
    <subcellularLocation>
        <location evidence="4">Cytoplasm</location>
    </subcellularLocation>
    <subcellularLocation>
        <location evidence="3">Nucleus</location>
    </subcellularLocation>
</comment>
<dbReference type="GO" id="GO:0004535">
    <property type="term" value="F:poly(A)-specific ribonuclease activity"/>
    <property type="evidence" value="ECO:0007669"/>
    <property type="project" value="UniProtKB-EC"/>
</dbReference>
<evidence type="ECO:0000256" key="6">
    <source>
        <dbReference type="ARBA" id="ARBA00011757"/>
    </source>
</evidence>
<evidence type="ECO:0000313" key="18">
    <source>
        <dbReference type="EMBL" id="CAL4979146.1"/>
    </source>
</evidence>
<keyword evidence="15" id="KW-0804">Transcription</keyword>
<evidence type="ECO:0000256" key="13">
    <source>
        <dbReference type="ARBA" id="ARBA00022884"/>
    </source>
</evidence>
<keyword evidence="10" id="KW-0479">Metal-binding</keyword>
<comment type="cofactor">
    <cofactor evidence="2">
        <name>a divalent metal cation</name>
        <dbReference type="ChEBI" id="CHEBI:60240"/>
    </cofactor>
</comment>
<keyword evidence="11" id="KW-0378">Hydrolase</keyword>
<evidence type="ECO:0000256" key="4">
    <source>
        <dbReference type="ARBA" id="ARBA00004496"/>
    </source>
</evidence>
<dbReference type="AlphaFoldDB" id="A0ABC9AGL7"/>
<keyword evidence="13" id="KW-0694">RNA-binding</keyword>
<gene>
    <name evidence="18" type="ORF">URODEC1_LOCUS55132</name>
</gene>
<dbReference type="InterPro" id="IPR039637">
    <property type="entry name" value="CNOT7/CNOT8/Pop2"/>
</dbReference>
<dbReference type="Proteomes" id="UP001497457">
    <property type="component" value="Chromosome 21rd"/>
</dbReference>
<evidence type="ECO:0000256" key="3">
    <source>
        <dbReference type="ARBA" id="ARBA00004123"/>
    </source>
</evidence>
<dbReference type="GO" id="GO:0005634">
    <property type="term" value="C:nucleus"/>
    <property type="evidence" value="ECO:0007669"/>
    <property type="project" value="UniProtKB-SubCell"/>
</dbReference>
<sequence>MFPQPHGFVPHNGGLSGNAMAATGLEVRPVTAANYEAELDAIGSLLPQFPVIVFDTEYPGTVHRPPPGRRESDLTPPERYALIKANVDEVPILQLGITLCDADGNLPVFSSSSGGAAGAYYERSWVFTFSDFDARRGDAHAPESVTFLRSRGVDFAAARTHGVSSAAFAARFAATVLAPARITAALDPAARPLTWAAYGGAYDYAYMVKMLSGGQPLPGTWHEFMARARELLGSDGMFDAKYMAEHSGHADDLFGAGGGGGGLRRVAAQLGESPLVPEPPFLAGPKCRAACRVYTAMRRHFRELYLGLPLPLHFVCHDHGACFDGLIDGFH</sequence>
<evidence type="ECO:0000256" key="8">
    <source>
        <dbReference type="ARBA" id="ARBA00022490"/>
    </source>
</evidence>
<dbReference type="PANTHER" id="PTHR10797">
    <property type="entry name" value="CCR4-NOT TRANSCRIPTION COMPLEX SUBUNIT"/>
    <property type="match status" value="1"/>
</dbReference>
<evidence type="ECO:0000256" key="17">
    <source>
        <dbReference type="ARBA" id="ARBA00025148"/>
    </source>
</evidence>
<dbReference type="GO" id="GO:0003723">
    <property type="term" value="F:RNA binding"/>
    <property type="evidence" value="ECO:0007669"/>
    <property type="project" value="UniProtKB-KW"/>
</dbReference>
<dbReference type="GO" id="GO:0005737">
    <property type="term" value="C:cytoplasm"/>
    <property type="evidence" value="ECO:0007669"/>
    <property type="project" value="UniProtKB-SubCell"/>
</dbReference>
<dbReference type="Gene3D" id="3.30.420.10">
    <property type="entry name" value="Ribonuclease H-like superfamily/Ribonuclease H"/>
    <property type="match status" value="1"/>
</dbReference>
<dbReference type="InterPro" id="IPR036397">
    <property type="entry name" value="RNaseH_sf"/>
</dbReference>
<evidence type="ECO:0000256" key="10">
    <source>
        <dbReference type="ARBA" id="ARBA00022723"/>
    </source>
</evidence>
<evidence type="ECO:0000256" key="9">
    <source>
        <dbReference type="ARBA" id="ARBA00022722"/>
    </source>
</evidence>
<evidence type="ECO:0000313" key="19">
    <source>
        <dbReference type="Proteomes" id="UP001497457"/>
    </source>
</evidence>
<proteinExistence type="inferred from homology"/>
<dbReference type="Pfam" id="PF04857">
    <property type="entry name" value="CAF1"/>
    <property type="match status" value="1"/>
</dbReference>
<comment type="function">
    <text evidence="17">Ubiquitous transcription factor required for a diverse set of processes. It is a component of the CCR4 complex involved in the control of gene expression.</text>
</comment>
<comment type="subunit">
    <text evidence="6">Component of the CCR4-NOT complex, at least composed of CRR4 and CAF1 proteins.</text>
</comment>
<evidence type="ECO:0000256" key="2">
    <source>
        <dbReference type="ARBA" id="ARBA00001968"/>
    </source>
</evidence>
<keyword evidence="8" id="KW-0963">Cytoplasm</keyword>
<evidence type="ECO:0000256" key="12">
    <source>
        <dbReference type="ARBA" id="ARBA00022839"/>
    </source>
</evidence>
<keyword evidence="14" id="KW-0805">Transcription regulation</keyword>
<dbReference type="EMBL" id="OZ075131">
    <property type="protein sequence ID" value="CAL4979146.1"/>
    <property type="molecule type" value="Genomic_DNA"/>
</dbReference>